<keyword evidence="9" id="KW-1185">Reference proteome</keyword>
<protein>
    <submittedName>
        <fullName evidence="8">Uncharacterized protein</fullName>
    </submittedName>
</protein>
<comment type="subcellular location">
    <subcellularLocation>
        <location evidence="1">Membrane</location>
        <topology evidence="1">Multi-pass membrane protein</topology>
    </subcellularLocation>
</comment>
<accession>A0A9J6ER37</accession>
<reference evidence="8" key="1">
    <citation type="journal article" date="2020" name="Cell">
        <title>Large-Scale Comparative Analyses of Tick Genomes Elucidate Their Genetic Diversity and Vector Capacities.</title>
        <authorList>
            <consortium name="Tick Genome and Microbiome Consortium (TIGMIC)"/>
            <person name="Jia N."/>
            <person name="Wang J."/>
            <person name="Shi W."/>
            <person name="Du L."/>
            <person name="Sun Y."/>
            <person name="Zhan W."/>
            <person name="Jiang J.F."/>
            <person name="Wang Q."/>
            <person name="Zhang B."/>
            <person name="Ji P."/>
            <person name="Bell-Sakyi L."/>
            <person name="Cui X.M."/>
            <person name="Yuan T.T."/>
            <person name="Jiang B.G."/>
            <person name="Yang W.F."/>
            <person name="Lam T.T."/>
            <person name="Chang Q.C."/>
            <person name="Ding S.J."/>
            <person name="Wang X.J."/>
            <person name="Zhu J.G."/>
            <person name="Ruan X.D."/>
            <person name="Zhao L."/>
            <person name="Wei J.T."/>
            <person name="Ye R.Z."/>
            <person name="Que T.C."/>
            <person name="Du C.H."/>
            <person name="Zhou Y.H."/>
            <person name="Cheng J.X."/>
            <person name="Dai P.F."/>
            <person name="Guo W.B."/>
            <person name="Han X.H."/>
            <person name="Huang E.J."/>
            <person name="Li L.F."/>
            <person name="Wei W."/>
            <person name="Gao Y.C."/>
            <person name="Liu J.Z."/>
            <person name="Shao H.Z."/>
            <person name="Wang X."/>
            <person name="Wang C.C."/>
            <person name="Yang T.C."/>
            <person name="Huo Q.B."/>
            <person name="Li W."/>
            <person name="Chen H.Y."/>
            <person name="Chen S.E."/>
            <person name="Zhou L.G."/>
            <person name="Ni X.B."/>
            <person name="Tian J.H."/>
            <person name="Sheng Y."/>
            <person name="Liu T."/>
            <person name="Pan Y.S."/>
            <person name="Xia L.Y."/>
            <person name="Li J."/>
            <person name="Zhao F."/>
            <person name="Cao W.C."/>
        </authorList>
    </citation>
    <scope>NUCLEOTIDE SEQUENCE</scope>
    <source>
        <strain evidence="8">Rmic-2018</strain>
    </source>
</reference>
<dbReference type="Pfam" id="PF00474">
    <property type="entry name" value="SSF"/>
    <property type="match status" value="1"/>
</dbReference>
<keyword evidence="5 7" id="KW-0472">Membrane</keyword>
<dbReference type="GO" id="GO:0016020">
    <property type="term" value="C:membrane"/>
    <property type="evidence" value="ECO:0007669"/>
    <property type="project" value="UniProtKB-SubCell"/>
</dbReference>
<evidence type="ECO:0000256" key="1">
    <source>
        <dbReference type="ARBA" id="ARBA00004141"/>
    </source>
</evidence>
<keyword evidence="4 7" id="KW-1133">Transmembrane helix</keyword>
<evidence type="ECO:0000256" key="7">
    <source>
        <dbReference type="SAM" id="Phobius"/>
    </source>
</evidence>
<keyword evidence="3 7" id="KW-0812">Transmembrane</keyword>
<comment type="similarity">
    <text evidence="2 6">Belongs to the sodium:solute symporter (SSF) (TC 2.A.21) family.</text>
</comment>
<dbReference type="Proteomes" id="UP000821866">
    <property type="component" value="Chromosome 10"/>
</dbReference>
<dbReference type="GO" id="GO:0022857">
    <property type="term" value="F:transmembrane transporter activity"/>
    <property type="evidence" value="ECO:0007669"/>
    <property type="project" value="InterPro"/>
</dbReference>
<dbReference type="EMBL" id="JABSTU010000002">
    <property type="protein sequence ID" value="KAH8036581.1"/>
    <property type="molecule type" value="Genomic_DNA"/>
</dbReference>
<evidence type="ECO:0000256" key="2">
    <source>
        <dbReference type="ARBA" id="ARBA00006434"/>
    </source>
</evidence>
<organism evidence="8 9">
    <name type="scientific">Rhipicephalus microplus</name>
    <name type="common">Cattle tick</name>
    <name type="synonym">Boophilus microplus</name>
    <dbReference type="NCBI Taxonomy" id="6941"/>
    <lineage>
        <taxon>Eukaryota</taxon>
        <taxon>Metazoa</taxon>
        <taxon>Ecdysozoa</taxon>
        <taxon>Arthropoda</taxon>
        <taxon>Chelicerata</taxon>
        <taxon>Arachnida</taxon>
        <taxon>Acari</taxon>
        <taxon>Parasitiformes</taxon>
        <taxon>Ixodida</taxon>
        <taxon>Ixodoidea</taxon>
        <taxon>Ixodidae</taxon>
        <taxon>Rhipicephalinae</taxon>
        <taxon>Rhipicephalus</taxon>
        <taxon>Boophilus</taxon>
    </lineage>
</organism>
<name>A0A9J6ER37_RHIMP</name>
<feature type="transmembrane region" description="Helical" evidence="7">
    <location>
        <begin position="27"/>
        <end position="51"/>
    </location>
</feature>
<gene>
    <name evidence="8" type="ORF">HPB51_001615</name>
</gene>
<evidence type="ECO:0000256" key="5">
    <source>
        <dbReference type="ARBA" id="ARBA00023136"/>
    </source>
</evidence>
<evidence type="ECO:0000313" key="8">
    <source>
        <dbReference type="EMBL" id="KAH8036581.1"/>
    </source>
</evidence>
<dbReference type="InterPro" id="IPR001734">
    <property type="entry name" value="Na/solute_symporter"/>
</dbReference>
<evidence type="ECO:0000256" key="4">
    <source>
        <dbReference type="ARBA" id="ARBA00022989"/>
    </source>
</evidence>
<evidence type="ECO:0000313" key="9">
    <source>
        <dbReference type="Proteomes" id="UP000821866"/>
    </source>
</evidence>
<evidence type="ECO:0000256" key="3">
    <source>
        <dbReference type="ARBA" id="ARBA00022692"/>
    </source>
</evidence>
<dbReference type="PROSITE" id="PS50283">
    <property type="entry name" value="NA_SOLUT_SYMP_3"/>
    <property type="match status" value="1"/>
</dbReference>
<comment type="caution">
    <text evidence="8">The sequence shown here is derived from an EMBL/GenBank/DDBJ whole genome shotgun (WGS) entry which is preliminary data.</text>
</comment>
<dbReference type="InterPro" id="IPR038377">
    <property type="entry name" value="Na/Glc_symporter_sf"/>
</dbReference>
<sequence length="94" mass="9853">MQLARGESGSASAAMETFLGGRSLPEFALTVSVLASVVNAVSVVGFIGHYYAYGFHALLPLTATPLAVLVTSTTLVPLLYNMRAASVFQVIAYL</sequence>
<dbReference type="Gene3D" id="1.20.1730.10">
    <property type="entry name" value="Sodium/glucose cotransporter"/>
    <property type="match status" value="1"/>
</dbReference>
<proteinExistence type="inferred from homology"/>
<feature type="transmembrane region" description="Helical" evidence="7">
    <location>
        <begin position="57"/>
        <end position="80"/>
    </location>
</feature>
<dbReference type="AlphaFoldDB" id="A0A9J6ER37"/>
<evidence type="ECO:0000256" key="6">
    <source>
        <dbReference type="RuleBase" id="RU362091"/>
    </source>
</evidence>
<reference evidence="8" key="2">
    <citation type="submission" date="2021-09" db="EMBL/GenBank/DDBJ databases">
        <authorList>
            <person name="Jia N."/>
            <person name="Wang J."/>
            <person name="Shi W."/>
            <person name="Du L."/>
            <person name="Sun Y."/>
            <person name="Zhan W."/>
            <person name="Jiang J."/>
            <person name="Wang Q."/>
            <person name="Zhang B."/>
            <person name="Ji P."/>
            <person name="Sakyi L.B."/>
            <person name="Cui X."/>
            <person name="Yuan T."/>
            <person name="Jiang B."/>
            <person name="Yang W."/>
            <person name="Lam T.T.-Y."/>
            <person name="Chang Q."/>
            <person name="Ding S."/>
            <person name="Wang X."/>
            <person name="Zhu J."/>
            <person name="Ruan X."/>
            <person name="Zhao L."/>
            <person name="Wei J."/>
            <person name="Que T."/>
            <person name="Du C."/>
            <person name="Cheng J."/>
            <person name="Dai P."/>
            <person name="Han X."/>
            <person name="Huang E."/>
            <person name="Gao Y."/>
            <person name="Liu J."/>
            <person name="Shao H."/>
            <person name="Ye R."/>
            <person name="Li L."/>
            <person name="Wei W."/>
            <person name="Wang X."/>
            <person name="Wang C."/>
            <person name="Huo Q."/>
            <person name="Li W."/>
            <person name="Guo W."/>
            <person name="Chen H."/>
            <person name="Chen S."/>
            <person name="Zhou L."/>
            <person name="Zhou L."/>
            <person name="Ni X."/>
            <person name="Tian J."/>
            <person name="Zhou Y."/>
            <person name="Sheng Y."/>
            <person name="Liu T."/>
            <person name="Pan Y."/>
            <person name="Xia L."/>
            <person name="Li J."/>
            <person name="Zhao F."/>
            <person name="Cao W."/>
        </authorList>
    </citation>
    <scope>NUCLEOTIDE SEQUENCE</scope>
    <source>
        <strain evidence="8">Rmic-2018</strain>
        <tissue evidence="8">Larvae</tissue>
    </source>
</reference>